<dbReference type="Gene3D" id="2.40.100.20">
    <property type="match status" value="1"/>
</dbReference>
<accession>A0A2V3TYH3</accession>
<dbReference type="Proteomes" id="UP000248021">
    <property type="component" value="Unassembled WGS sequence"/>
</dbReference>
<dbReference type="EMBL" id="QJJK01000012">
    <property type="protein sequence ID" value="PXW53995.1"/>
    <property type="molecule type" value="Genomic_DNA"/>
</dbReference>
<feature type="domain" description="Cucumopine synthase C-terminal helical bundle" evidence="1">
    <location>
        <begin position="6"/>
        <end position="143"/>
    </location>
</feature>
<comment type="caution">
    <text evidence="2">The sequence shown here is derived from an EMBL/GenBank/DDBJ whole genome shotgun (WGS) entry which is preliminary data.</text>
</comment>
<proteinExistence type="predicted"/>
<evidence type="ECO:0000313" key="2">
    <source>
        <dbReference type="EMBL" id="PXW53995.1"/>
    </source>
</evidence>
<dbReference type="RefSeq" id="WP_110377249.1">
    <property type="nucleotide sequence ID" value="NZ_JAHBRY010000002.1"/>
</dbReference>
<gene>
    <name evidence="2" type="ORF">C7450_11224</name>
</gene>
<protein>
    <recommendedName>
        <fullName evidence="1">Cucumopine synthase C-terminal helical bundle domain-containing protein</fullName>
    </recommendedName>
</protein>
<keyword evidence="3" id="KW-1185">Reference proteome</keyword>
<dbReference type="Pfam" id="PF18631">
    <property type="entry name" value="Cucumopine_C"/>
    <property type="match status" value="1"/>
</dbReference>
<sequence>MSASDVQAVVAMIDAETAAILNQEPEEARKLREGRLDDKAGAYGQYFGTWDIAAGMLRDCSMYALYPLLRLARQQRSDLNIAAMADEMLPPYTNYLGYSGFPTLERLGDALRPVLREATPEEADALLSAYLRYANRLYCWVYHYFPWNLGENFRYPDDAGSRAADADAARAAAAIVDGFSPSDTFITLSWQPLGVSVRAWLAVNQNPELCRDLLEALPFTVLQEHPMVTGESMFAWTPLTTTAPVHVTEEIRFAPLGRLRFSQRTGQKLVVQYGATKETIRAPLLGGVVAEDKAKLPAVGRAVWDATYASKELIWLTVARA</sequence>
<evidence type="ECO:0000313" key="3">
    <source>
        <dbReference type="Proteomes" id="UP000248021"/>
    </source>
</evidence>
<dbReference type="InterPro" id="IPR040602">
    <property type="entry name" value="Cucumopine_C"/>
</dbReference>
<dbReference type="OrthoDB" id="1971562at2"/>
<name>A0A2V3TYH3_9HYPH</name>
<dbReference type="AlphaFoldDB" id="A0A2V3TYH3"/>
<reference evidence="2 3" key="1">
    <citation type="submission" date="2018-05" db="EMBL/GenBank/DDBJ databases">
        <title>Genomic Encyclopedia of Type Strains, Phase IV (KMG-IV): sequencing the most valuable type-strain genomes for metagenomic binning, comparative biology and taxonomic classification.</title>
        <authorList>
            <person name="Goeker M."/>
        </authorList>
    </citation>
    <scope>NUCLEOTIDE SEQUENCE [LARGE SCALE GENOMIC DNA]</scope>
    <source>
        <strain evidence="2 3">DSM 6462</strain>
    </source>
</reference>
<evidence type="ECO:0000259" key="1">
    <source>
        <dbReference type="Pfam" id="PF18631"/>
    </source>
</evidence>
<organism evidence="2 3">
    <name type="scientific">Chelatococcus asaccharovorans</name>
    <dbReference type="NCBI Taxonomy" id="28210"/>
    <lineage>
        <taxon>Bacteria</taxon>
        <taxon>Pseudomonadati</taxon>
        <taxon>Pseudomonadota</taxon>
        <taxon>Alphaproteobacteria</taxon>
        <taxon>Hyphomicrobiales</taxon>
        <taxon>Chelatococcaceae</taxon>
        <taxon>Chelatococcus</taxon>
    </lineage>
</organism>